<organism evidence="1 2">
    <name type="scientific">Paramecium sonneborni</name>
    <dbReference type="NCBI Taxonomy" id="65129"/>
    <lineage>
        <taxon>Eukaryota</taxon>
        <taxon>Sar</taxon>
        <taxon>Alveolata</taxon>
        <taxon>Ciliophora</taxon>
        <taxon>Intramacronucleata</taxon>
        <taxon>Oligohymenophorea</taxon>
        <taxon>Peniculida</taxon>
        <taxon>Parameciidae</taxon>
        <taxon>Paramecium</taxon>
    </lineage>
</organism>
<gene>
    <name evidence="1" type="ORF">PSON_ATCC_30995.1.T0270005</name>
</gene>
<reference evidence="1" key="1">
    <citation type="submission" date="2021-01" db="EMBL/GenBank/DDBJ databases">
        <authorList>
            <consortium name="Genoscope - CEA"/>
            <person name="William W."/>
        </authorList>
    </citation>
    <scope>NUCLEOTIDE SEQUENCE</scope>
</reference>
<evidence type="ECO:0000313" key="2">
    <source>
        <dbReference type="Proteomes" id="UP000692954"/>
    </source>
</evidence>
<proteinExistence type="predicted"/>
<dbReference type="EMBL" id="CAJJDN010000027">
    <property type="protein sequence ID" value="CAD8070492.1"/>
    <property type="molecule type" value="Genomic_DNA"/>
</dbReference>
<comment type="caution">
    <text evidence="1">The sequence shown here is derived from an EMBL/GenBank/DDBJ whole genome shotgun (WGS) entry which is preliminary data.</text>
</comment>
<name>A0A8S1LW21_9CILI</name>
<protein>
    <submittedName>
        <fullName evidence="1">Uncharacterized protein</fullName>
    </submittedName>
</protein>
<keyword evidence="2" id="KW-1185">Reference proteome</keyword>
<sequence length="42" mass="5352">MKDEVYRKQLIKQKKYEISKSSTRKIKRNKDLQQYEQRMIKY</sequence>
<evidence type="ECO:0000313" key="1">
    <source>
        <dbReference type="EMBL" id="CAD8070492.1"/>
    </source>
</evidence>
<dbReference type="AlphaFoldDB" id="A0A8S1LW21"/>
<accession>A0A8S1LW21</accession>
<dbReference type="Proteomes" id="UP000692954">
    <property type="component" value="Unassembled WGS sequence"/>
</dbReference>